<evidence type="ECO:0000313" key="5">
    <source>
        <dbReference type="Proteomes" id="UP001140217"/>
    </source>
</evidence>
<comment type="similarity">
    <text evidence="1">Belongs to the Integrator subunit 7 family.</text>
</comment>
<sequence length="933" mass="99711">MTARSHPADAGHSSDWAFRRLFQLESECRSPTPAVQVEAIGKFPKLLDQFPFPTLVGSAFLKLGDLFRSSQNALRHHIAQVFEASQHHLAQVTHTEELLKRILVVLYSNDPIARVLALRLVGNASSVFAGFPEAQHGILLRYQSSHPLEIAAAVQTTELMLKYSPGFLSVVWETVLAKADDAQVPDSVRVQLIRSLRHAAPNLQLSTQLYPRCRRWAEHPDSTPVVQTAALETWRSIVQPHNELALDDAACVSELVAHRLDSVRRAALALLARWQPADQATDANAAHLNEIEGRLRSYLGARLDGDDAELDLRGFRLATVVLVRIEAARAGPVSSWELAERLAGRALRSFAGSLHAGAQAYRYLVSSVMLVINVATVLGPDSRRASAALAVRDAWLAISGVDQGARDVEAYVRRFLRVSWAWCRCMGVEEPVAAAIPALLGARGCAVACKAVAIASLPRHFGRASPECTRHINGFVSGLESGCVDEAALPAVWNSILATLAHSQQHTDDADAEAVDLPAKAIMAWSAHICSLADQPEAHLGAIASTGPPPWAVQRLLALLAMGGRWRTTEQLCQALLTYDIGSKLQSQIYALSLLSSAEASGADAAGFASTMDTALSTLRALDDQGAKCTYRLFVVQIRCELVDLHSGWAALCSAGPSGPAAVFTAKSLVRRTCSLGLQVDLVHDSFPTADRATREWLSRVRAALRRAADPLDECWDIPATAGAAAAAVGSVSAAFRPGPALLIEPPVPTICIETRPSLDRGDPALAVLSGSQFHFVAEGFLHLPRRPLPTAPVRVRIAVWLSQYPRSGSGQDLPACSEYYAIAQGARRAAINDVPAEPTDGGGDGGGGDGGDRDSSSAAESATAFEAPIEAAYFRCPCAVSTPSLRAVLGPVEASAISHIHVFCGLVDASGRAWWTGPHVSYPLLVSTTARA</sequence>
<dbReference type="SUPFAM" id="SSF48371">
    <property type="entry name" value="ARM repeat"/>
    <property type="match status" value="1"/>
</dbReference>
<feature type="domain" description="Integrator complex subunit 7 N-terminal" evidence="3">
    <location>
        <begin position="21"/>
        <end position="220"/>
    </location>
</feature>
<feature type="compositionally biased region" description="Gly residues" evidence="2">
    <location>
        <begin position="841"/>
        <end position="850"/>
    </location>
</feature>
<evidence type="ECO:0000256" key="2">
    <source>
        <dbReference type="SAM" id="MobiDB-lite"/>
    </source>
</evidence>
<dbReference type="OrthoDB" id="275783at2759"/>
<dbReference type="InterPro" id="IPR056516">
    <property type="entry name" value="INTS7_N"/>
</dbReference>
<proteinExistence type="inferred from homology"/>
<dbReference type="Pfam" id="PF24436">
    <property type="entry name" value="INTS7_N"/>
    <property type="match status" value="1"/>
</dbReference>
<protein>
    <recommendedName>
        <fullName evidence="3">Integrator complex subunit 7 N-terminal domain-containing protein</fullName>
    </recommendedName>
</protein>
<dbReference type="InterPro" id="IPR033060">
    <property type="entry name" value="INTS7"/>
</dbReference>
<accession>A0A9W8LIB0</accession>
<keyword evidence="5" id="KW-1185">Reference proteome</keyword>
<dbReference type="PANTHER" id="PTHR13322">
    <property type="entry name" value="C1ORF73 PROTEIN"/>
    <property type="match status" value="1"/>
</dbReference>
<dbReference type="InterPro" id="IPR011989">
    <property type="entry name" value="ARM-like"/>
</dbReference>
<name>A0A9W8LIB0_9FUNG</name>
<evidence type="ECO:0000259" key="3">
    <source>
        <dbReference type="Pfam" id="PF24436"/>
    </source>
</evidence>
<dbReference type="Gene3D" id="1.25.10.10">
    <property type="entry name" value="Leucine-rich Repeat Variant"/>
    <property type="match status" value="1"/>
</dbReference>
<evidence type="ECO:0000313" key="4">
    <source>
        <dbReference type="EMBL" id="KAJ2781671.1"/>
    </source>
</evidence>
<comment type="caution">
    <text evidence="4">The sequence shown here is derived from an EMBL/GenBank/DDBJ whole genome shotgun (WGS) entry which is preliminary data.</text>
</comment>
<reference evidence="4" key="1">
    <citation type="submission" date="2022-07" db="EMBL/GenBank/DDBJ databases">
        <title>Phylogenomic reconstructions and comparative analyses of Kickxellomycotina fungi.</title>
        <authorList>
            <person name="Reynolds N.K."/>
            <person name="Stajich J.E."/>
            <person name="Barry K."/>
            <person name="Grigoriev I.V."/>
            <person name="Crous P."/>
            <person name="Smith M.E."/>
        </authorList>
    </citation>
    <scope>NUCLEOTIDE SEQUENCE</scope>
    <source>
        <strain evidence="4">NBRC 105414</strain>
    </source>
</reference>
<dbReference type="AlphaFoldDB" id="A0A9W8LIB0"/>
<dbReference type="GO" id="GO:0032039">
    <property type="term" value="C:integrator complex"/>
    <property type="evidence" value="ECO:0007669"/>
    <property type="project" value="InterPro"/>
</dbReference>
<evidence type="ECO:0000256" key="1">
    <source>
        <dbReference type="ARBA" id="ARBA00008565"/>
    </source>
</evidence>
<dbReference type="GO" id="GO:0034472">
    <property type="term" value="P:snRNA 3'-end processing"/>
    <property type="evidence" value="ECO:0007669"/>
    <property type="project" value="TreeGrafter"/>
</dbReference>
<dbReference type="InterPro" id="IPR016024">
    <property type="entry name" value="ARM-type_fold"/>
</dbReference>
<dbReference type="Proteomes" id="UP001140217">
    <property type="component" value="Unassembled WGS sequence"/>
</dbReference>
<gene>
    <name evidence="4" type="ORF">H4R18_002724</name>
</gene>
<dbReference type="EMBL" id="JANBUL010000096">
    <property type="protein sequence ID" value="KAJ2781671.1"/>
    <property type="molecule type" value="Genomic_DNA"/>
</dbReference>
<dbReference type="PANTHER" id="PTHR13322:SF2">
    <property type="entry name" value="INTEGRATOR COMPLEX SUBUNIT 7"/>
    <property type="match status" value="1"/>
</dbReference>
<organism evidence="4 5">
    <name type="scientific">Coemansia javaensis</name>
    <dbReference type="NCBI Taxonomy" id="2761396"/>
    <lineage>
        <taxon>Eukaryota</taxon>
        <taxon>Fungi</taxon>
        <taxon>Fungi incertae sedis</taxon>
        <taxon>Zoopagomycota</taxon>
        <taxon>Kickxellomycotina</taxon>
        <taxon>Kickxellomycetes</taxon>
        <taxon>Kickxellales</taxon>
        <taxon>Kickxellaceae</taxon>
        <taxon>Coemansia</taxon>
    </lineage>
</organism>
<feature type="region of interest" description="Disordered" evidence="2">
    <location>
        <begin position="833"/>
        <end position="862"/>
    </location>
</feature>